<evidence type="ECO:0000313" key="2">
    <source>
        <dbReference type="Proteomes" id="UP000314294"/>
    </source>
</evidence>
<reference evidence="1 2" key="1">
    <citation type="submission" date="2019-03" db="EMBL/GenBank/DDBJ databases">
        <title>First draft genome of Liparis tanakae, snailfish: a comprehensive survey of snailfish specific genes.</title>
        <authorList>
            <person name="Kim W."/>
            <person name="Song I."/>
            <person name="Jeong J.-H."/>
            <person name="Kim D."/>
            <person name="Kim S."/>
            <person name="Ryu S."/>
            <person name="Song J.Y."/>
            <person name="Lee S.K."/>
        </authorList>
    </citation>
    <scope>NUCLEOTIDE SEQUENCE [LARGE SCALE GENOMIC DNA]</scope>
    <source>
        <tissue evidence="1">Muscle</tissue>
    </source>
</reference>
<organism evidence="1 2">
    <name type="scientific">Liparis tanakae</name>
    <name type="common">Tanaka's snailfish</name>
    <dbReference type="NCBI Taxonomy" id="230148"/>
    <lineage>
        <taxon>Eukaryota</taxon>
        <taxon>Metazoa</taxon>
        <taxon>Chordata</taxon>
        <taxon>Craniata</taxon>
        <taxon>Vertebrata</taxon>
        <taxon>Euteleostomi</taxon>
        <taxon>Actinopterygii</taxon>
        <taxon>Neopterygii</taxon>
        <taxon>Teleostei</taxon>
        <taxon>Neoteleostei</taxon>
        <taxon>Acanthomorphata</taxon>
        <taxon>Eupercaria</taxon>
        <taxon>Perciformes</taxon>
        <taxon>Cottioidei</taxon>
        <taxon>Cottales</taxon>
        <taxon>Liparidae</taxon>
        <taxon>Liparis</taxon>
    </lineage>
</organism>
<dbReference type="Proteomes" id="UP000314294">
    <property type="component" value="Unassembled WGS sequence"/>
</dbReference>
<comment type="caution">
    <text evidence="1">The sequence shown here is derived from an EMBL/GenBank/DDBJ whole genome shotgun (WGS) entry which is preliminary data.</text>
</comment>
<keyword evidence="2" id="KW-1185">Reference proteome</keyword>
<dbReference type="EMBL" id="SRLO01000142">
    <property type="protein sequence ID" value="TNN72095.1"/>
    <property type="molecule type" value="Genomic_DNA"/>
</dbReference>
<protein>
    <submittedName>
        <fullName evidence="1">Uncharacterized protein</fullName>
    </submittedName>
</protein>
<proteinExistence type="predicted"/>
<dbReference type="AlphaFoldDB" id="A0A4Z2I3Q2"/>
<accession>A0A4Z2I3Q2</accession>
<evidence type="ECO:0000313" key="1">
    <source>
        <dbReference type="EMBL" id="TNN72095.1"/>
    </source>
</evidence>
<gene>
    <name evidence="1" type="ORF">EYF80_017672</name>
</gene>
<sequence length="254" mass="28047">MLASRVLITAGTPDSMYLEDRHEKWLLGDNGLDAVAHGELVHDVLLHLAIVNLPRVVALRRRDRHGAAALHGPDLDDALAQEVVRLSLQTLLHSGLDVVVLVPDAQLDAVRRIVALAVETGVGVGEPSNNGSLRHYFRFHKEPFKLEFFKGPLPKEFFKEPIPSGHAVPLMVILADHLEVPSRTLCFTAFMSWTWIALAMANTLRISSKISGLFLSRIFIRSFMAMMMCCVRSSAPVLELFSAAPEGKQRKKGG</sequence>
<name>A0A4Z2I3Q2_9TELE</name>